<comment type="caution">
    <text evidence="1">The sequence shown here is derived from an EMBL/GenBank/DDBJ whole genome shotgun (WGS) entry which is preliminary data.</text>
</comment>
<organism evidence="1 2">
    <name type="scientific">Streptomyces siamensis</name>
    <dbReference type="NCBI Taxonomy" id="1274986"/>
    <lineage>
        <taxon>Bacteria</taxon>
        <taxon>Bacillati</taxon>
        <taxon>Actinomycetota</taxon>
        <taxon>Actinomycetes</taxon>
        <taxon>Kitasatosporales</taxon>
        <taxon>Streptomycetaceae</taxon>
        <taxon>Streptomyces</taxon>
    </lineage>
</organism>
<dbReference type="Pfam" id="PF04655">
    <property type="entry name" value="APH_6_hur"/>
    <property type="match status" value="1"/>
</dbReference>
<proteinExistence type="predicted"/>
<sequence>MIDVPADFATAAVNRAGQSGKEWVDSLPALVESLCARWGLAVDGSPLHGHLGLVVPVRRGEEPCALKVSWQDATTLHEALALAAWDGQGTVLLLDHEPAAGSLLLERLDAGRTLSDIDADEAVTAAGLLLRRLSVPAPQGFACLRDLAARLPARLNLQWEQLGRPFSRRLVDAAASLAAEYGPTTAGQLVNGDLHYENVLAGYREPWLAIDPKPLTGDPEYAVAPLLWRRFADMEGVAGIRTRLATLAEVADLDADRVRAWTLVRTVDYWLWALGIGLTEDPQMCRTVAGALFPTLR</sequence>
<evidence type="ECO:0000313" key="1">
    <source>
        <dbReference type="EMBL" id="GAA5017449.1"/>
    </source>
</evidence>
<dbReference type="InterPro" id="IPR011009">
    <property type="entry name" value="Kinase-like_dom_sf"/>
</dbReference>
<reference evidence="2" key="1">
    <citation type="journal article" date="2019" name="Int. J. Syst. Evol. Microbiol.">
        <title>The Global Catalogue of Microorganisms (GCM) 10K type strain sequencing project: providing services to taxonomists for standard genome sequencing and annotation.</title>
        <authorList>
            <consortium name="The Broad Institute Genomics Platform"/>
            <consortium name="The Broad Institute Genome Sequencing Center for Infectious Disease"/>
            <person name="Wu L."/>
            <person name="Ma J."/>
        </authorList>
    </citation>
    <scope>NUCLEOTIDE SEQUENCE [LARGE SCALE GENOMIC DNA]</scope>
    <source>
        <strain evidence="2">JCM 18409</strain>
    </source>
</reference>
<gene>
    <name evidence="1" type="ORF">GCM10023335_44070</name>
</gene>
<evidence type="ECO:0000313" key="2">
    <source>
        <dbReference type="Proteomes" id="UP001501759"/>
    </source>
</evidence>
<keyword evidence="2" id="KW-1185">Reference proteome</keyword>
<name>A0ABP9J1C2_9ACTN</name>
<accession>A0ABP9J1C2</accession>
<protein>
    <submittedName>
        <fullName evidence="1">Aminoglycoside phosphotransferase family protein</fullName>
    </submittedName>
</protein>
<dbReference type="RefSeq" id="WP_345651787.1">
    <property type="nucleotide sequence ID" value="NZ_BAABKB010000016.1"/>
</dbReference>
<dbReference type="Proteomes" id="UP001501759">
    <property type="component" value="Unassembled WGS sequence"/>
</dbReference>
<dbReference type="EMBL" id="BAABKB010000016">
    <property type="protein sequence ID" value="GAA5017449.1"/>
    <property type="molecule type" value="Genomic_DNA"/>
</dbReference>
<dbReference type="SUPFAM" id="SSF56112">
    <property type="entry name" value="Protein kinase-like (PK-like)"/>
    <property type="match status" value="1"/>
</dbReference>
<dbReference type="InterPro" id="IPR006748">
    <property type="entry name" value="NH2Glyco/OHUrea_AB-resist_kin"/>
</dbReference>